<reference evidence="2" key="1">
    <citation type="journal article" date="2019" name="Int. J. Syst. Evol. Microbiol.">
        <title>The Global Catalogue of Microorganisms (GCM) 10K type strain sequencing project: providing services to taxonomists for standard genome sequencing and annotation.</title>
        <authorList>
            <consortium name="The Broad Institute Genomics Platform"/>
            <consortium name="The Broad Institute Genome Sequencing Center for Infectious Disease"/>
            <person name="Wu L."/>
            <person name="Ma J."/>
        </authorList>
    </citation>
    <scope>NUCLEOTIDE SEQUENCE [LARGE SCALE GENOMIC DNA]</scope>
    <source>
        <strain evidence="2">ICMP 257</strain>
    </source>
</reference>
<keyword evidence="2" id="KW-1185">Reference proteome</keyword>
<organism evidence="1 2">
    <name type="scientific">Streptomyces atroolivaceus</name>
    <dbReference type="NCBI Taxonomy" id="66869"/>
    <lineage>
        <taxon>Bacteria</taxon>
        <taxon>Bacillati</taxon>
        <taxon>Actinomycetota</taxon>
        <taxon>Actinomycetes</taxon>
        <taxon>Kitasatosporales</taxon>
        <taxon>Streptomycetaceae</taxon>
        <taxon>Streptomyces</taxon>
    </lineage>
</organism>
<dbReference type="RefSeq" id="WP_157841776.1">
    <property type="nucleotide sequence ID" value="NZ_JBFAGR010000004.1"/>
</dbReference>
<dbReference type="GeneID" id="31237561"/>
<dbReference type="EMBL" id="JBHSJE010000002">
    <property type="protein sequence ID" value="MFC4978154.1"/>
    <property type="molecule type" value="Genomic_DNA"/>
</dbReference>
<accession>A0ABV9V5U7</accession>
<protein>
    <recommendedName>
        <fullName evidence="3">Lipoprotein</fullName>
    </recommendedName>
</protein>
<sequence length="303" mass="32581">MRRQLWPAAAACLLVAGCGASGHEGPGGGEPGLPRPLSGAVHFSAAQAGALHRSEEEQVRSCMRGRGHVYRAVPVSDPYRLVAENPYGLLDADRAREDGYGITAEQVVDRPQDPNASHLSALSETDRTAWQKALVGDEKHHRTLTLPDGVKIRYDPRSCVQAASGAVFGKRWTELHHLMEALTNDIAGTVRKTPGFREAEQAWAGCMAEKGHTYRGLSDPRAETGRLLEKADGDPAGQRSVGRTELTLAGDDLVCQQEARLAEAAAEVQGDAERKSREKWRQEIEDHGAMKAAALAGLGRTAG</sequence>
<dbReference type="Proteomes" id="UP001595908">
    <property type="component" value="Unassembled WGS sequence"/>
</dbReference>
<proteinExistence type="predicted"/>
<gene>
    <name evidence="1" type="ORF">ACFPL4_07210</name>
</gene>
<dbReference type="PROSITE" id="PS51257">
    <property type="entry name" value="PROKAR_LIPOPROTEIN"/>
    <property type="match status" value="1"/>
</dbReference>
<evidence type="ECO:0008006" key="3">
    <source>
        <dbReference type="Google" id="ProtNLM"/>
    </source>
</evidence>
<evidence type="ECO:0000313" key="2">
    <source>
        <dbReference type="Proteomes" id="UP001595908"/>
    </source>
</evidence>
<evidence type="ECO:0000313" key="1">
    <source>
        <dbReference type="EMBL" id="MFC4978154.1"/>
    </source>
</evidence>
<name>A0ABV9V5U7_STRAZ</name>
<comment type="caution">
    <text evidence="1">The sequence shown here is derived from an EMBL/GenBank/DDBJ whole genome shotgun (WGS) entry which is preliminary data.</text>
</comment>